<evidence type="ECO:0000256" key="4">
    <source>
        <dbReference type="ARBA" id="ARBA00011881"/>
    </source>
</evidence>
<evidence type="ECO:0000256" key="9">
    <source>
        <dbReference type="RuleBase" id="RU363093"/>
    </source>
</evidence>
<dbReference type="NCBIfam" id="TIGR04306">
    <property type="entry name" value="salvage_TenA"/>
    <property type="match status" value="1"/>
</dbReference>
<feature type="domain" description="Thiaminase-2/PQQC" evidence="10">
    <location>
        <begin position="13"/>
        <end position="215"/>
    </location>
</feature>
<dbReference type="InterPro" id="IPR050967">
    <property type="entry name" value="Thiamine_Salvage_TenA"/>
</dbReference>
<dbReference type="InterPro" id="IPR016084">
    <property type="entry name" value="Haem_Oase-like_multi-hlx"/>
</dbReference>
<dbReference type="UniPathway" id="UPA00060"/>
<evidence type="ECO:0000313" key="11">
    <source>
        <dbReference type="EMBL" id="MBC8610591.1"/>
    </source>
</evidence>
<comment type="subunit">
    <text evidence="4">Homotetramer.</text>
</comment>
<organism evidence="11 12">
    <name type="scientific">Massiliimalia timonensis</name>
    <dbReference type="NCBI Taxonomy" id="1987501"/>
    <lineage>
        <taxon>Bacteria</taxon>
        <taxon>Bacillati</taxon>
        <taxon>Bacillota</taxon>
        <taxon>Clostridia</taxon>
        <taxon>Eubacteriales</taxon>
        <taxon>Oscillospiraceae</taxon>
        <taxon>Massiliimalia</taxon>
    </lineage>
</organism>
<sequence>MSFVKEMIGHSMDLWEGYVSHPFLQELTSGALPQEKLKRYIVQDSLYLREYARIFAVGLLKAPSMQDMAHLSSLISGTVQGEYLTRDRYLREFGVKDWEAESLLPENQAYLDYMMGEAQRGELPEIFAAVLPCMLSYCYIGRELMRRYPEQVAASPYADLIQDYGSDSYYELCRSDAAYADTLYGPLSLERKAHLKEIFRTASDYEMKFWDMSYREEM</sequence>
<dbReference type="CDD" id="cd19369">
    <property type="entry name" value="TenA_C-like"/>
    <property type="match status" value="1"/>
</dbReference>
<evidence type="ECO:0000256" key="5">
    <source>
        <dbReference type="ARBA" id="ARBA00012684"/>
    </source>
</evidence>
<proteinExistence type="inferred from homology"/>
<evidence type="ECO:0000256" key="8">
    <source>
        <dbReference type="ARBA" id="ARBA00048337"/>
    </source>
</evidence>
<evidence type="ECO:0000259" key="10">
    <source>
        <dbReference type="Pfam" id="PF03070"/>
    </source>
</evidence>
<keyword evidence="7 9" id="KW-0784">Thiamine biosynthesis</keyword>
<evidence type="ECO:0000256" key="3">
    <source>
        <dbReference type="ARBA" id="ARBA00010264"/>
    </source>
</evidence>
<evidence type="ECO:0000313" key="12">
    <source>
        <dbReference type="Proteomes" id="UP000632659"/>
    </source>
</evidence>
<comment type="similarity">
    <text evidence="3 9">Belongs to the TenA family.</text>
</comment>
<dbReference type="GO" id="GO:0009229">
    <property type="term" value="P:thiamine diphosphate biosynthetic process"/>
    <property type="evidence" value="ECO:0007669"/>
    <property type="project" value="UniProtKB-UniPathway"/>
</dbReference>
<dbReference type="PANTHER" id="PTHR43198">
    <property type="entry name" value="BIFUNCTIONAL TH2 PROTEIN"/>
    <property type="match status" value="1"/>
</dbReference>
<evidence type="ECO:0000256" key="6">
    <source>
        <dbReference type="ARBA" id="ARBA00013647"/>
    </source>
</evidence>
<dbReference type="SUPFAM" id="SSF48613">
    <property type="entry name" value="Heme oxygenase-like"/>
    <property type="match status" value="1"/>
</dbReference>
<dbReference type="InterPro" id="IPR004305">
    <property type="entry name" value="Thiaminase-2/PQQC"/>
</dbReference>
<gene>
    <name evidence="11" type="primary">tenA</name>
    <name evidence="11" type="ORF">H8702_05570</name>
</gene>
<dbReference type="PANTHER" id="PTHR43198:SF2">
    <property type="entry name" value="SI:CH1073-67J19.1-RELATED"/>
    <property type="match status" value="1"/>
</dbReference>
<comment type="caution">
    <text evidence="11">The sequence shown here is derived from an EMBL/GenBank/DDBJ whole genome shotgun (WGS) entry which is preliminary data.</text>
</comment>
<dbReference type="GO" id="GO:0005829">
    <property type="term" value="C:cytosol"/>
    <property type="evidence" value="ECO:0007669"/>
    <property type="project" value="TreeGrafter"/>
</dbReference>
<comment type="pathway">
    <text evidence="2 9">Cofactor biosynthesis; thiamine diphosphate biosynthesis.</text>
</comment>
<dbReference type="RefSeq" id="WP_154825494.1">
    <property type="nucleotide sequence ID" value="NZ_JACRTL010000002.1"/>
</dbReference>
<dbReference type="InterPro" id="IPR027574">
    <property type="entry name" value="Thiaminase_II"/>
</dbReference>
<evidence type="ECO:0000256" key="2">
    <source>
        <dbReference type="ARBA" id="ARBA00004948"/>
    </source>
</evidence>
<reference evidence="11" key="1">
    <citation type="submission" date="2020-08" db="EMBL/GenBank/DDBJ databases">
        <title>Genome public.</title>
        <authorList>
            <person name="Liu C."/>
            <person name="Sun Q."/>
        </authorList>
    </citation>
    <scope>NUCLEOTIDE SEQUENCE</scope>
    <source>
        <strain evidence="11">NSJ-15</strain>
    </source>
</reference>
<comment type="catalytic activity">
    <reaction evidence="1 9">
        <text>4-amino-5-aminomethyl-2-methylpyrimidine + H2O = 4-amino-5-hydroxymethyl-2-methylpyrimidine + NH4(+)</text>
        <dbReference type="Rhea" id="RHEA:31799"/>
        <dbReference type="ChEBI" id="CHEBI:15377"/>
        <dbReference type="ChEBI" id="CHEBI:16892"/>
        <dbReference type="ChEBI" id="CHEBI:28938"/>
        <dbReference type="ChEBI" id="CHEBI:63416"/>
        <dbReference type="EC" id="3.5.99.2"/>
    </reaction>
</comment>
<dbReference type="GO" id="GO:0050334">
    <property type="term" value="F:thiaminase activity"/>
    <property type="evidence" value="ECO:0007669"/>
    <property type="project" value="UniProtKB-EC"/>
</dbReference>
<evidence type="ECO:0000256" key="1">
    <source>
        <dbReference type="ARBA" id="ARBA00001881"/>
    </source>
</evidence>
<keyword evidence="9" id="KW-0378">Hydrolase</keyword>
<evidence type="ECO:0000256" key="7">
    <source>
        <dbReference type="ARBA" id="ARBA00022977"/>
    </source>
</evidence>
<dbReference type="Pfam" id="PF03070">
    <property type="entry name" value="TENA_THI-4"/>
    <property type="match status" value="1"/>
</dbReference>
<comment type="catalytic activity">
    <reaction evidence="8 9">
        <text>thiamine + H2O = 5-(2-hydroxyethyl)-4-methylthiazole + 4-amino-5-hydroxymethyl-2-methylpyrimidine + H(+)</text>
        <dbReference type="Rhea" id="RHEA:17509"/>
        <dbReference type="ChEBI" id="CHEBI:15377"/>
        <dbReference type="ChEBI" id="CHEBI:15378"/>
        <dbReference type="ChEBI" id="CHEBI:16892"/>
        <dbReference type="ChEBI" id="CHEBI:17957"/>
        <dbReference type="ChEBI" id="CHEBI:18385"/>
        <dbReference type="EC" id="3.5.99.2"/>
    </reaction>
</comment>
<protein>
    <recommendedName>
        <fullName evidence="6 9">Aminopyrimidine aminohydrolase</fullName>
        <ecNumber evidence="5 9">3.5.99.2</ecNumber>
    </recommendedName>
</protein>
<dbReference type="AlphaFoldDB" id="A0A8J6PDT1"/>
<dbReference type="EC" id="3.5.99.2" evidence="5 9"/>
<dbReference type="Gene3D" id="1.20.910.10">
    <property type="entry name" value="Heme oxygenase-like"/>
    <property type="match status" value="1"/>
</dbReference>
<comment type="function">
    <text evidence="9">Catalyzes an amino-pyrimidine hydrolysis reaction at the C5' of the pyrimidine moiety of thiamine compounds, a reaction that is part of a thiamine salvage pathway.</text>
</comment>
<dbReference type="GO" id="GO:0009228">
    <property type="term" value="P:thiamine biosynthetic process"/>
    <property type="evidence" value="ECO:0007669"/>
    <property type="project" value="UniProtKB-KW"/>
</dbReference>
<name>A0A8J6PDT1_9FIRM</name>
<accession>A0A8J6PDT1</accession>
<keyword evidence="12" id="KW-1185">Reference proteome</keyword>
<dbReference type="EMBL" id="JACRTL010000002">
    <property type="protein sequence ID" value="MBC8610591.1"/>
    <property type="molecule type" value="Genomic_DNA"/>
</dbReference>
<dbReference type="Proteomes" id="UP000632659">
    <property type="component" value="Unassembled WGS sequence"/>
</dbReference>